<sequence>MQNRLLNLNNLSFKFTLSSHKHSSQEIDHLLPNDTLFQTYKLLLQNNHNLETSFQCIGHFHNQSCLFKNLYYNERTFWILTTKKMVFPLPEVRIGAFTMSQFNPNRRRFYSYIDLEEFVSHKINPTVIPNITVYFDQPWLSNIGHALFDGLYPAFVALIRFQPKHLQPFRILLHTMSDNGKYSFSQNVYNVFAGLGTMNASILEKMSTGRWFAFQEIVMGSGNMCQRCLQSNLQLPGGIELNGSMLFRDRMYKQHDLSPPTIRKNHSFERQHLRRPLKAYVIHNKRFTDDDKIEIQAAIDEINKYTAVNKNQTTENGENLRWPLVHVSYISYPLIAAREEAKSQFSTPIIQSKTIISNSKMMAHLQLLQHMDIHITGPGTGQMYQTFLPDGSVNINLGGLGYKKQKNITQTYTSFLEQYVTAGTPYIKGLYYPINERPLGIKRKIVIQLIRKAAQLILNGFTIPVHPRENLASDGQLFTEMCELDQQFCMAVTERSEKNSFWCIDTWPEEVINENGPWSSKGIIDGDRTVMCPCNRTLLNQLRRKYSIDYHVKTMSNKTL</sequence>
<organism evidence="1 2">
    <name type="scientific">Rotaria magnacalcarata</name>
    <dbReference type="NCBI Taxonomy" id="392030"/>
    <lineage>
        <taxon>Eukaryota</taxon>
        <taxon>Metazoa</taxon>
        <taxon>Spiralia</taxon>
        <taxon>Gnathifera</taxon>
        <taxon>Rotifera</taxon>
        <taxon>Eurotatoria</taxon>
        <taxon>Bdelloidea</taxon>
        <taxon>Philodinida</taxon>
        <taxon>Philodinidae</taxon>
        <taxon>Rotaria</taxon>
    </lineage>
</organism>
<dbReference type="EMBL" id="CAJNRE010013995">
    <property type="protein sequence ID" value="CAF2123426.1"/>
    <property type="molecule type" value="Genomic_DNA"/>
</dbReference>
<evidence type="ECO:0000313" key="2">
    <source>
        <dbReference type="Proteomes" id="UP000663824"/>
    </source>
</evidence>
<accession>A0A816VR45</accession>
<gene>
    <name evidence="1" type="ORF">MBJ925_LOCUS26318</name>
</gene>
<evidence type="ECO:0000313" key="1">
    <source>
        <dbReference type="EMBL" id="CAF2123426.1"/>
    </source>
</evidence>
<name>A0A816VR45_9BILA</name>
<comment type="caution">
    <text evidence="1">The sequence shown here is derived from an EMBL/GenBank/DDBJ whole genome shotgun (WGS) entry which is preliminary data.</text>
</comment>
<dbReference type="Proteomes" id="UP000663824">
    <property type="component" value="Unassembled WGS sequence"/>
</dbReference>
<reference evidence="1" key="1">
    <citation type="submission" date="2021-02" db="EMBL/GenBank/DDBJ databases">
        <authorList>
            <person name="Nowell W R."/>
        </authorList>
    </citation>
    <scope>NUCLEOTIDE SEQUENCE</scope>
</reference>
<protein>
    <submittedName>
        <fullName evidence="1">Uncharacterized protein</fullName>
    </submittedName>
</protein>
<proteinExistence type="predicted"/>
<dbReference type="AlphaFoldDB" id="A0A816VR45"/>